<evidence type="ECO:0000313" key="2">
    <source>
        <dbReference type="EMBL" id="CEK47918.1"/>
    </source>
</evidence>
<evidence type="ECO:0000256" key="1">
    <source>
        <dbReference type="SAM" id="MobiDB-lite"/>
    </source>
</evidence>
<proteinExistence type="predicted"/>
<dbReference type="EMBL" id="HACG01001053">
    <property type="protein sequence ID" value="CEK47918.1"/>
    <property type="molecule type" value="Transcribed_RNA"/>
</dbReference>
<dbReference type="AlphaFoldDB" id="A0A0B6XVM4"/>
<feature type="region of interest" description="Disordered" evidence="1">
    <location>
        <begin position="61"/>
        <end position="95"/>
    </location>
</feature>
<feature type="non-terminal residue" evidence="2">
    <location>
        <position position="1"/>
    </location>
</feature>
<organism evidence="2">
    <name type="scientific">Arion vulgaris</name>
    <dbReference type="NCBI Taxonomy" id="1028688"/>
    <lineage>
        <taxon>Eukaryota</taxon>
        <taxon>Metazoa</taxon>
        <taxon>Spiralia</taxon>
        <taxon>Lophotrochozoa</taxon>
        <taxon>Mollusca</taxon>
        <taxon>Gastropoda</taxon>
        <taxon>Heterobranchia</taxon>
        <taxon>Euthyneura</taxon>
        <taxon>Panpulmonata</taxon>
        <taxon>Eupulmonata</taxon>
        <taxon>Stylommatophora</taxon>
        <taxon>Helicina</taxon>
        <taxon>Arionoidea</taxon>
        <taxon>Arionidae</taxon>
        <taxon>Arion</taxon>
    </lineage>
</organism>
<feature type="non-terminal residue" evidence="2">
    <location>
        <position position="95"/>
    </location>
</feature>
<accession>A0A0B6XVM4</accession>
<reference evidence="2" key="1">
    <citation type="submission" date="2014-12" db="EMBL/GenBank/DDBJ databases">
        <title>Insight into the proteome of Arion vulgaris.</title>
        <authorList>
            <person name="Aradska J."/>
            <person name="Bulat T."/>
            <person name="Smidak R."/>
            <person name="Sarate P."/>
            <person name="Gangsoo J."/>
            <person name="Sialana F."/>
            <person name="Bilban M."/>
            <person name="Lubec G."/>
        </authorList>
    </citation>
    <scope>NUCLEOTIDE SEQUENCE</scope>
    <source>
        <tissue evidence="2">Skin</tissue>
    </source>
</reference>
<protein>
    <submittedName>
        <fullName evidence="2">Uncharacterized protein</fullName>
    </submittedName>
</protein>
<gene>
    <name evidence="2" type="primary">ORF2633</name>
</gene>
<name>A0A0B6XVM4_9EUPU</name>
<sequence>SGRDIACRSFVLRPRSSRSRVRGHLVLYLAYISSNDNIDEADDTAAGVTPNEPAWELVEAEEPRSADVGASGPTLIETVSVNEPDNNQNEQPLPP</sequence>
<feature type="compositionally biased region" description="Polar residues" evidence="1">
    <location>
        <begin position="77"/>
        <end position="95"/>
    </location>
</feature>